<sequence length="434" mass="49900">MKPGDATHSQQPDSPAPSHEASCGDGLTNSTGEEPVEVQQDLFAEHSYAYDKGDERKVVNRLKDSVTQLEEKLEEANATIAALRQQLEDSKKSNGETMKFCNTLQQKNRCLKLELSCTYNQLKEARNRKENEFNYDALVKDEKRLKYYTGFKTQMLLETFWSLLEEDVNSLQFWKMKETANQDRKFVLDMKTQLILVLMRLRLGLDGEDLAYRFGVSTSTVSRIWITWLDFLNNKLRQVPIWMPSQLCDKYRPQVFLAKGYDTVDGIMDCTEIFIETPSSFRVQSETFSNYKKHNTAKGLIVCSPNGFVVFVSDLAPGRLSDKALTNSCNVLDTFSPGRSIMADRGFTIQDECKARSLHLNIPPFMDGRPQLSEKDEEETRRIASVRMHVERVIRRVKTFKILSHVFPNSMADQLNKIWHICARLTNFVDTPLL</sequence>
<gene>
    <name evidence="1" type="ORF">HPB50_025218</name>
</gene>
<comment type="caution">
    <text evidence="1">The sequence shown here is derived from an EMBL/GenBank/DDBJ whole genome shotgun (WGS) entry which is preliminary data.</text>
</comment>
<dbReference type="Proteomes" id="UP000821845">
    <property type="component" value="Chromosome 1"/>
</dbReference>
<organism evidence="1 2">
    <name type="scientific">Hyalomma asiaticum</name>
    <name type="common">Tick</name>
    <dbReference type="NCBI Taxonomy" id="266040"/>
    <lineage>
        <taxon>Eukaryota</taxon>
        <taxon>Metazoa</taxon>
        <taxon>Ecdysozoa</taxon>
        <taxon>Arthropoda</taxon>
        <taxon>Chelicerata</taxon>
        <taxon>Arachnida</taxon>
        <taxon>Acari</taxon>
        <taxon>Parasitiformes</taxon>
        <taxon>Ixodida</taxon>
        <taxon>Ixodoidea</taxon>
        <taxon>Ixodidae</taxon>
        <taxon>Hyalomminae</taxon>
        <taxon>Hyalomma</taxon>
    </lineage>
</organism>
<dbReference type="EMBL" id="CM023481">
    <property type="protein sequence ID" value="KAH6948597.1"/>
    <property type="molecule type" value="Genomic_DNA"/>
</dbReference>
<accession>A0ACB7TQI1</accession>
<proteinExistence type="predicted"/>
<evidence type="ECO:0000313" key="2">
    <source>
        <dbReference type="Proteomes" id="UP000821845"/>
    </source>
</evidence>
<keyword evidence="2" id="KW-1185">Reference proteome</keyword>
<reference evidence="1" key="1">
    <citation type="submission" date="2020-05" db="EMBL/GenBank/DDBJ databases">
        <title>Large-scale comparative analyses of tick genomes elucidate their genetic diversity and vector capacities.</title>
        <authorList>
            <person name="Jia N."/>
            <person name="Wang J."/>
            <person name="Shi W."/>
            <person name="Du L."/>
            <person name="Sun Y."/>
            <person name="Zhan W."/>
            <person name="Jiang J."/>
            <person name="Wang Q."/>
            <person name="Zhang B."/>
            <person name="Ji P."/>
            <person name="Sakyi L.B."/>
            <person name="Cui X."/>
            <person name="Yuan T."/>
            <person name="Jiang B."/>
            <person name="Yang W."/>
            <person name="Lam T.T.-Y."/>
            <person name="Chang Q."/>
            <person name="Ding S."/>
            <person name="Wang X."/>
            <person name="Zhu J."/>
            <person name="Ruan X."/>
            <person name="Zhao L."/>
            <person name="Wei J."/>
            <person name="Que T."/>
            <person name="Du C."/>
            <person name="Cheng J."/>
            <person name="Dai P."/>
            <person name="Han X."/>
            <person name="Huang E."/>
            <person name="Gao Y."/>
            <person name="Liu J."/>
            <person name="Shao H."/>
            <person name="Ye R."/>
            <person name="Li L."/>
            <person name="Wei W."/>
            <person name="Wang X."/>
            <person name="Wang C."/>
            <person name="Yang T."/>
            <person name="Huo Q."/>
            <person name="Li W."/>
            <person name="Guo W."/>
            <person name="Chen H."/>
            <person name="Zhou L."/>
            <person name="Ni X."/>
            <person name="Tian J."/>
            <person name="Zhou Y."/>
            <person name="Sheng Y."/>
            <person name="Liu T."/>
            <person name="Pan Y."/>
            <person name="Xia L."/>
            <person name="Li J."/>
            <person name="Zhao F."/>
            <person name="Cao W."/>
        </authorList>
    </citation>
    <scope>NUCLEOTIDE SEQUENCE</scope>
    <source>
        <strain evidence="1">Hyas-2018</strain>
    </source>
</reference>
<evidence type="ECO:0000313" key="1">
    <source>
        <dbReference type="EMBL" id="KAH6948597.1"/>
    </source>
</evidence>
<protein>
    <submittedName>
        <fullName evidence="1">Uncharacterized protein</fullName>
    </submittedName>
</protein>
<name>A0ACB7TQI1_HYAAI</name>